<dbReference type="RefSeq" id="WP_284216035.1">
    <property type="nucleotide sequence ID" value="NZ_BSOT01000005.1"/>
</dbReference>
<name>A0AA37WH80_9ALTE</name>
<dbReference type="EMBL" id="BSOT01000005">
    <property type="protein sequence ID" value="GLR69723.1"/>
    <property type="molecule type" value="Genomic_DNA"/>
</dbReference>
<dbReference type="AlphaFoldDB" id="A0AA37WH80"/>
<evidence type="ECO:0000313" key="2">
    <source>
        <dbReference type="Proteomes" id="UP001156601"/>
    </source>
</evidence>
<accession>A0AA37WH80</accession>
<dbReference type="Proteomes" id="UP001156601">
    <property type="component" value="Unassembled WGS sequence"/>
</dbReference>
<protein>
    <submittedName>
        <fullName evidence="1">Uncharacterized protein</fullName>
    </submittedName>
</protein>
<reference evidence="1" key="2">
    <citation type="submission" date="2023-01" db="EMBL/GenBank/DDBJ databases">
        <title>Draft genome sequence of Agaribacter marinus strain NBRC 110023.</title>
        <authorList>
            <person name="Sun Q."/>
            <person name="Mori K."/>
        </authorList>
    </citation>
    <scope>NUCLEOTIDE SEQUENCE</scope>
    <source>
        <strain evidence="1">NBRC 110023</strain>
    </source>
</reference>
<reference evidence="1" key="1">
    <citation type="journal article" date="2014" name="Int. J. Syst. Evol. Microbiol.">
        <title>Complete genome sequence of Corynebacterium casei LMG S-19264T (=DSM 44701T), isolated from a smear-ripened cheese.</title>
        <authorList>
            <consortium name="US DOE Joint Genome Institute (JGI-PGF)"/>
            <person name="Walter F."/>
            <person name="Albersmeier A."/>
            <person name="Kalinowski J."/>
            <person name="Ruckert C."/>
        </authorList>
    </citation>
    <scope>NUCLEOTIDE SEQUENCE</scope>
    <source>
        <strain evidence="1">NBRC 110023</strain>
    </source>
</reference>
<proteinExistence type="predicted"/>
<sequence length="173" mass="18290">MEDHKTKIYTFKWGYQLTQADIDNHNLALKLQYDFAIGVLTVSPAGRFTSVLSTGLRTLTKHDMASLLIAAGVTNVIVNQIFSGASKTKFKVGDVIIVEGGKIVSIGRDGVVHNASDILGSSYGVGSGAGSGGEGNVDVEGSILRGGQLIRIPSLSFCYRTFSNGQVLQVPCP</sequence>
<evidence type="ECO:0000313" key="1">
    <source>
        <dbReference type="EMBL" id="GLR69723.1"/>
    </source>
</evidence>
<keyword evidence="2" id="KW-1185">Reference proteome</keyword>
<gene>
    <name evidence="1" type="ORF">GCM10007852_06310</name>
</gene>
<organism evidence="1 2">
    <name type="scientific">Agaribacter marinus</name>
    <dbReference type="NCBI Taxonomy" id="1431249"/>
    <lineage>
        <taxon>Bacteria</taxon>
        <taxon>Pseudomonadati</taxon>
        <taxon>Pseudomonadota</taxon>
        <taxon>Gammaproteobacteria</taxon>
        <taxon>Alteromonadales</taxon>
        <taxon>Alteromonadaceae</taxon>
        <taxon>Agaribacter</taxon>
    </lineage>
</organism>
<comment type="caution">
    <text evidence="1">The sequence shown here is derived from an EMBL/GenBank/DDBJ whole genome shotgun (WGS) entry which is preliminary data.</text>
</comment>